<dbReference type="Gene3D" id="3.40.250.10">
    <property type="entry name" value="Rhodanese-like domain"/>
    <property type="match status" value="1"/>
</dbReference>
<proteinExistence type="predicted"/>
<dbReference type="InterPro" id="IPR036873">
    <property type="entry name" value="Rhodanese-like_dom_sf"/>
</dbReference>
<dbReference type="OrthoDB" id="9807812at2"/>
<dbReference type="AlphaFoldDB" id="A0A1Y5RXB5"/>
<dbReference type="InterPro" id="IPR021309">
    <property type="entry name" value="YgaP-like_TM"/>
</dbReference>
<evidence type="ECO:0000313" key="4">
    <source>
        <dbReference type="Proteomes" id="UP000193200"/>
    </source>
</evidence>
<dbReference type="Pfam" id="PF00581">
    <property type="entry name" value="Rhodanese"/>
    <property type="match status" value="1"/>
</dbReference>
<organism evidence="3 4">
    <name type="scientific">Oceanibacterium hippocampi</name>
    <dbReference type="NCBI Taxonomy" id="745714"/>
    <lineage>
        <taxon>Bacteria</taxon>
        <taxon>Pseudomonadati</taxon>
        <taxon>Pseudomonadota</taxon>
        <taxon>Alphaproteobacteria</taxon>
        <taxon>Sneathiellales</taxon>
        <taxon>Sneathiellaceae</taxon>
        <taxon>Oceanibacterium</taxon>
    </lineage>
</organism>
<feature type="transmembrane region" description="Helical" evidence="1">
    <location>
        <begin position="120"/>
        <end position="142"/>
    </location>
</feature>
<keyword evidence="1" id="KW-0812">Transmembrane</keyword>
<dbReference type="SMART" id="SM00450">
    <property type="entry name" value="RHOD"/>
    <property type="match status" value="1"/>
</dbReference>
<feature type="transmembrane region" description="Helical" evidence="1">
    <location>
        <begin position="148"/>
        <end position="170"/>
    </location>
</feature>
<dbReference type="EMBL" id="FWFR01000001">
    <property type="protein sequence ID" value="SLN27480.1"/>
    <property type="molecule type" value="Genomic_DNA"/>
</dbReference>
<reference evidence="3 4" key="1">
    <citation type="submission" date="2017-03" db="EMBL/GenBank/DDBJ databases">
        <authorList>
            <person name="Afonso C.L."/>
            <person name="Miller P.J."/>
            <person name="Scott M.A."/>
            <person name="Spackman E."/>
            <person name="Goraichik I."/>
            <person name="Dimitrov K.M."/>
            <person name="Suarez D.L."/>
            <person name="Swayne D.E."/>
        </authorList>
    </citation>
    <scope>NUCLEOTIDE SEQUENCE [LARGE SCALE GENOMIC DNA]</scope>
    <source>
        <strain evidence="3 4">CECT 7691</strain>
    </source>
</reference>
<dbReference type="Gene3D" id="6.10.140.1340">
    <property type="match status" value="1"/>
</dbReference>
<accession>A0A1Y5RXB5</accession>
<gene>
    <name evidence="3" type="primary">ygaP</name>
    <name evidence="3" type="ORF">OCH7691_00896</name>
</gene>
<dbReference type="FunCoup" id="A0A1Y5RXB5">
    <property type="interactions" value="64"/>
</dbReference>
<sequence>MTSAAILKAIDAQALDNLLKNGKAVLIDIRESDEYIREHIPGSRLVPLSAFNPADFPREHEKIGVFHCHSGNRTQQAATQILATGFREVYYLDGGIEAWKRAGLSLNTNARAPISIMRQVQISAGSLVVLGCLLAVLVSPWFMALSAFVGAGLVFAGATGFCGMAQVLSAMPWNREFRRSATISERPASA</sequence>
<dbReference type="InterPro" id="IPR001763">
    <property type="entry name" value="Rhodanese-like_dom"/>
</dbReference>
<feature type="domain" description="Rhodanese" evidence="2">
    <location>
        <begin position="20"/>
        <end position="108"/>
    </location>
</feature>
<evidence type="ECO:0000259" key="2">
    <source>
        <dbReference type="PROSITE" id="PS50206"/>
    </source>
</evidence>
<dbReference type="PROSITE" id="PS50206">
    <property type="entry name" value="RHODANESE_3"/>
    <property type="match status" value="1"/>
</dbReference>
<dbReference type="SUPFAM" id="SSF52821">
    <property type="entry name" value="Rhodanese/Cell cycle control phosphatase"/>
    <property type="match status" value="1"/>
</dbReference>
<dbReference type="Pfam" id="PF11127">
    <property type="entry name" value="YgaP-like_TM"/>
    <property type="match status" value="1"/>
</dbReference>
<protein>
    <submittedName>
        <fullName evidence="3">Inner membrane protein YgaP</fullName>
    </submittedName>
</protein>
<dbReference type="GO" id="GO:0004792">
    <property type="term" value="F:thiosulfate-cyanide sulfurtransferase activity"/>
    <property type="evidence" value="ECO:0007669"/>
    <property type="project" value="TreeGrafter"/>
</dbReference>
<evidence type="ECO:0000313" key="3">
    <source>
        <dbReference type="EMBL" id="SLN27480.1"/>
    </source>
</evidence>
<dbReference type="InParanoid" id="A0A1Y5RXB5"/>
<evidence type="ECO:0000256" key="1">
    <source>
        <dbReference type="SAM" id="Phobius"/>
    </source>
</evidence>
<dbReference type="PANTHER" id="PTHR44086">
    <property type="entry name" value="THIOSULFATE SULFURTRANSFERASE RDL2, MITOCHONDRIAL-RELATED"/>
    <property type="match status" value="1"/>
</dbReference>
<dbReference type="RefSeq" id="WP_085882179.1">
    <property type="nucleotide sequence ID" value="NZ_FWFR01000001.1"/>
</dbReference>
<keyword evidence="1" id="KW-0472">Membrane</keyword>
<keyword evidence="4" id="KW-1185">Reference proteome</keyword>
<dbReference type="Proteomes" id="UP000193200">
    <property type="component" value="Unassembled WGS sequence"/>
</dbReference>
<name>A0A1Y5RXB5_9PROT</name>
<dbReference type="PANTHER" id="PTHR44086:SF10">
    <property type="entry name" value="THIOSULFATE SULFURTRANSFERASE_RHODANESE-LIKE DOMAIN-CONTAINING PROTEIN 3"/>
    <property type="match status" value="1"/>
</dbReference>
<keyword evidence="1" id="KW-1133">Transmembrane helix</keyword>